<evidence type="ECO:0000256" key="8">
    <source>
        <dbReference type="PROSITE-ProRule" id="PRU00703"/>
    </source>
</evidence>
<evidence type="ECO:0000256" key="7">
    <source>
        <dbReference type="ARBA" id="ARBA00023136"/>
    </source>
</evidence>
<dbReference type="KEGG" id="cher:DK880_00753"/>
<dbReference type="Pfam" id="PF01769">
    <property type="entry name" value="MgtE"/>
    <property type="match status" value="1"/>
</dbReference>
<dbReference type="GO" id="GO:0005886">
    <property type="term" value="C:plasma membrane"/>
    <property type="evidence" value="ECO:0007669"/>
    <property type="project" value="UniProtKB-SubCell"/>
</dbReference>
<evidence type="ECO:0000256" key="1">
    <source>
        <dbReference type="ARBA" id="ARBA00004141"/>
    </source>
</evidence>
<comment type="caution">
    <text evidence="9">Lacks conserved residue(s) required for the propagation of feature annotation.</text>
</comment>
<evidence type="ECO:0000313" key="12">
    <source>
        <dbReference type="Proteomes" id="UP000245872"/>
    </source>
</evidence>
<keyword evidence="6 9" id="KW-1133">Transmembrane helix</keyword>
<comment type="function">
    <text evidence="9">Acts as a magnesium transporter.</text>
</comment>
<keyword evidence="4 9" id="KW-0812">Transmembrane</keyword>
<keyword evidence="9" id="KW-0479">Metal-binding</keyword>
<dbReference type="Gene3D" id="3.10.580.10">
    <property type="entry name" value="CBS-domain"/>
    <property type="match status" value="1"/>
</dbReference>
<organism evidence="11 12">
    <name type="scientific">Candidatus Cardinium hertigii</name>
    <dbReference type="NCBI Taxonomy" id="247481"/>
    <lineage>
        <taxon>Bacteria</taxon>
        <taxon>Pseudomonadati</taxon>
        <taxon>Bacteroidota</taxon>
        <taxon>Cytophagia</taxon>
        <taxon>Cytophagales</taxon>
        <taxon>Amoebophilaceae</taxon>
        <taxon>Candidatus Cardinium</taxon>
    </lineage>
</organism>
<evidence type="ECO:0000256" key="2">
    <source>
        <dbReference type="ARBA" id="ARBA00009749"/>
    </source>
</evidence>
<feature type="transmembrane region" description="Helical" evidence="9">
    <location>
        <begin position="394"/>
        <end position="416"/>
    </location>
</feature>
<dbReference type="SMART" id="SM00116">
    <property type="entry name" value="CBS"/>
    <property type="match status" value="2"/>
</dbReference>
<sequence>MKQKGENKFIKWARFLKQQQNKKLLYCLERASPIEVANFLEQQPIESILRILAMLPITRQGELFALFKDSALQIAFYEQLSKGTFAKLFSCMPSDLRVDFYQRLPSKEQTHLLPYLSRKVREDVLMLNSYSPDTAGGIMHTDFATVLNFMNIEEALAKIREDAPTQKMLYYIYVVNEHMKLVGFIPLEQLVLCTPQTKISSILDTNFVYATVDEDQEVVARKIEQYNLAVIPILNQENQIVGIVSYDDAIEIIRAEQVEDMDKFMGIDSEEDDPDYLKISSVQHLKKRVKWAVGVFMSGIVSHYFTHTKFSSQDFIPYLFYVGMIADTGGNVGSQAASVVLQALNRGQVTLSDWIKIIAKELKVSILLASILFFLVYVKIYIMPSEHRTLQMTFIIALSIVLQVICSTIIGASLPLAAKYFNGDPAVAASPAINTIVELVGLLIYYAAIMVISWLYPINQVNTS</sequence>
<evidence type="ECO:0000256" key="9">
    <source>
        <dbReference type="RuleBase" id="RU362011"/>
    </source>
</evidence>
<gene>
    <name evidence="11" type="ORF">DK880_00753</name>
</gene>
<dbReference type="GO" id="GO:0046872">
    <property type="term" value="F:metal ion binding"/>
    <property type="evidence" value="ECO:0007669"/>
    <property type="project" value="UniProtKB-KW"/>
</dbReference>
<comment type="subunit">
    <text evidence="9">Homodimer.</text>
</comment>
<dbReference type="EMBL" id="CP029619">
    <property type="protein sequence ID" value="AWN82062.1"/>
    <property type="molecule type" value="Genomic_DNA"/>
</dbReference>
<evidence type="ECO:0000313" key="11">
    <source>
        <dbReference type="EMBL" id="AWN82062.1"/>
    </source>
</evidence>
<dbReference type="InterPro" id="IPR046342">
    <property type="entry name" value="CBS_dom_sf"/>
</dbReference>
<dbReference type="GO" id="GO:0015095">
    <property type="term" value="F:magnesium ion transmembrane transporter activity"/>
    <property type="evidence" value="ECO:0007669"/>
    <property type="project" value="UniProtKB-UniRule"/>
</dbReference>
<proteinExistence type="inferred from homology"/>
<dbReference type="Pfam" id="PF03448">
    <property type="entry name" value="MgtE_N"/>
    <property type="match status" value="1"/>
</dbReference>
<dbReference type="OrthoDB" id="9790355at2"/>
<feature type="domain" description="CBS" evidence="10">
    <location>
        <begin position="203"/>
        <end position="261"/>
    </location>
</feature>
<evidence type="ECO:0000256" key="5">
    <source>
        <dbReference type="ARBA" id="ARBA00022842"/>
    </source>
</evidence>
<evidence type="ECO:0000259" key="10">
    <source>
        <dbReference type="PROSITE" id="PS51371"/>
    </source>
</evidence>
<dbReference type="Gene3D" id="1.10.357.20">
    <property type="entry name" value="SLC41 divalent cation transporters, integral membrane domain"/>
    <property type="match status" value="1"/>
</dbReference>
<dbReference type="AlphaFoldDB" id="A0A2Z3LD52"/>
<dbReference type="InterPro" id="IPR006669">
    <property type="entry name" value="MgtE_transporter"/>
</dbReference>
<keyword evidence="8" id="KW-0129">CBS domain</keyword>
<dbReference type="InterPro" id="IPR036739">
    <property type="entry name" value="SLC41_membr_dom_sf"/>
</dbReference>
<dbReference type="InterPro" id="IPR006668">
    <property type="entry name" value="Mg_transptr_MgtE_intracell_dom"/>
</dbReference>
<dbReference type="InterPro" id="IPR006667">
    <property type="entry name" value="SLC41_membr_dom"/>
</dbReference>
<dbReference type="PANTHER" id="PTHR43773:SF1">
    <property type="entry name" value="MAGNESIUM TRANSPORTER MGTE"/>
    <property type="match status" value="1"/>
</dbReference>
<evidence type="ECO:0000256" key="3">
    <source>
        <dbReference type="ARBA" id="ARBA00022448"/>
    </source>
</evidence>
<keyword evidence="9" id="KW-1003">Cell membrane</keyword>
<dbReference type="Gene3D" id="1.25.60.10">
    <property type="entry name" value="MgtE N-terminal domain-like"/>
    <property type="match status" value="1"/>
</dbReference>
<dbReference type="Proteomes" id="UP000245872">
    <property type="component" value="Chromosome"/>
</dbReference>
<dbReference type="SUPFAM" id="SSF158791">
    <property type="entry name" value="MgtE N-terminal domain-like"/>
    <property type="match status" value="1"/>
</dbReference>
<dbReference type="CDD" id="cd04606">
    <property type="entry name" value="CBS_pair_Mg_transporter"/>
    <property type="match status" value="1"/>
</dbReference>
<protein>
    <recommendedName>
        <fullName evidence="9">Magnesium transporter MgtE</fullName>
    </recommendedName>
</protein>
<dbReference type="InterPro" id="IPR038076">
    <property type="entry name" value="MgtE_N_sf"/>
</dbReference>
<dbReference type="SMART" id="SM00924">
    <property type="entry name" value="MgtE_N"/>
    <property type="match status" value="1"/>
</dbReference>
<reference evidence="11 12" key="1">
    <citation type="submission" date="2018-05" db="EMBL/GenBank/DDBJ databases">
        <title>Candidatus Cardinium hertigii Genome Assembly.</title>
        <authorList>
            <person name="Showmaker K.C."/>
            <person name="Walden K.O."/>
            <person name="Fields C.J."/>
            <person name="Lambert K.N."/>
            <person name="Hudson M.E."/>
        </authorList>
    </citation>
    <scope>NUCLEOTIDE SEQUENCE [LARGE SCALE GENOMIC DNA]</scope>
    <source>
        <strain evidence="12">cHgTN10</strain>
    </source>
</reference>
<comment type="subcellular location">
    <subcellularLocation>
        <location evidence="9">Cell membrane</location>
        <topology evidence="9">Multi-pass membrane protein</topology>
    </subcellularLocation>
    <subcellularLocation>
        <location evidence="1">Membrane</location>
        <topology evidence="1">Multi-pass membrane protein</topology>
    </subcellularLocation>
</comment>
<evidence type="ECO:0000256" key="4">
    <source>
        <dbReference type="ARBA" id="ARBA00022692"/>
    </source>
</evidence>
<feature type="transmembrane region" description="Helical" evidence="9">
    <location>
        <begin position="362"/>
        <end position="382"/>
    </location>
</feature>
<keyword evidence="12" id="KW-1185">Reference proteome</keyword>
<keyword evidence="7 9" id="KW-0472">Membrane</keyword>
<evidence type="ECO:0000256" key="6">
    <source>
        <dbReference type="ARBA" id="ARBA00022989"/>
    </source>
</evidence>
<dbReference type="RefSeq" id="WP_109997460.1">
    <property type="nucleotide sequence ID" value="NZ_CP029619.1"/>
</dbReference>
<keyword evidence="5 9" id="KW-0460">Magnesium</keyword>
<dbReference type="SUPFAM" id="SSF54631">
    <property type="entry name" value="CBS-domain pair"/>
    <property type="match status" value="1"/>
</dbReference>
<comment type="similarity">
    <text evidence="2 9">Belongs to the SLC41A transporter family.</text>
</comment>
<dbReference type="InterPro" id="IPR000644">
    <property type="entry name" value="CBS_dom"/>
</dbReference>
<name>A0A2Z3LD52_9BACT</name>
<keyword evidence="3 9" id="KW-0813">Transport</keyword>
<dbReference type="Pfam" id="PF00571">
    <property type="entry name" value="CBS"/>
    <property type="match status" value="2"/>
</dbReference>
<feature type="transmembrane region" description="Helical" evidence="9">
    <location>
        <begin position="436"/>
        <end position="456"/>
    </location>
</feature>
<dbReference type="PANTHER" id="PTHR43773">
    <property type="entry name" value="MAGNESIUM TRANSPORTER MGTE"/>
    <property type="match status" value="1"/>
</dbReference>
<accession>A0A2Z3LD52</accession>
<dbReference type="SUPFAM" id="SSF161093">
    <property type="entry name" value="MgtE membrane domain-like"/>
    <property type="match status" value="1"/>
</dbReference>
<dbReference type="PROSITE" id="PS51371">
    <property type="entry name" value="CBS"/>
    <property type="match status" value="1"/>
</dbReference>
<dbReference type="NCBIfam" id="TIGR00400">
    <property type="entry name" value="mgtE"/>
    <property type="match status" value="1"/>
</dbReference>